<dbReference type="EMBL" id="MOBK01000009">
    <property type="protein sequence ID" value="RON18126.1"/>
    <property type="molecule type" value="Genomic_DNA"/>
</dbReference>
<dbReference type="Proteomes" id="UP000285636">
    <property type="component" value="Unassembled WGS sequence"/>
</dbReference>
<organism evidence="1 2">
    <name type="scientific">Pseudomonas brassicacearum</name>
    <dbReference type="NCBI Taxonomy" id="930166"/>
    <lineage>
        <taxon>Bacteria</taxon>
        <taxon>Pseudomonadati</taxon>
        <taxon>Pseudomonadota</taxon>
        <taxon>Gammaproteobacteria</taxon>
        <taxon>Pseudomonadales</taxon>
        <taxon>Pseudomonadaceae</taxon>
        <taxon>Pseudomonas</taxon>
    </lineage>
</organism>
<comment type="caution">
    <text evidence="1">The sequence shown here is derived from an EMBL/GenBank/DDBJ whole genome shotgun (WGS) entry which is preliminary data.</text>
</comment>
<reference evidence="1 2" key="1">
    <citation type="submission" date="2016-10" db="EMBL/GenBank/DDBJ databases">
        <title>Comparative genome analysis of multiple Pseudomonas spp. focuses on biocontrol and plant growth promoting traits.</title>
        <authorList>
            <person name="Tao X.-Y."/>
            <person name="Taylor C.G."/>
        </authorList>
    </citation>
    <scope>NUCLEOTIDE SEQUENCE [LARGE SCALE GENOMIC DNA]</scope>
    <source>
        <strain evidence="1 2">38D7</strain>
    </source>
</reference>
<evidence type="ECO:0000313" key="1">
    <source>
        <dbReference type="EMBL" id="RON18126.1"/>
    </source>
</evidence>
<gene>
    <name evidence="1" type="ORF">BK660_22855</name>
</gene>
<dbReference type="AlphaFoldDB" id="A0A423HY93"/>
<accession>A0A423HY93</accession>
<evidence type="ECO:0000313" key="2">
    <source>
        <dbReference type="Proteomes" id="UP000285636"/>
    </source>
</evidence>
<protein>
    <submittedName>
        <fullName evidence="1">Uncharacterized protein</fullName>
    </submittedName>
</protein>
<name>A0A423HY93_9PSED</name>
<dbReference type="RefSeq" id="WP_123435369.1">
    <property type="nucleotide sequence ID" value="NZ_MOBK01000009.1"/>
</dbReference>
<sequence>MFTEYTLALIKKNPPQGSVNANVVNDQHFEADTFNFNHDYLATDGKLYLTLNTLQTSVYPDGKKIYRGIEIVFDADITWGIHKIADRKVCAAFWKMWKENGTFRVETFRADKGVFHLMTFDHDTEQYKGYFNFTSLGDDKTTKSIEDGEFIIEGRSDIAI</sequence>
<proteinExistence type="predicted"/>